<keyword evidence="1" id="KW-0472">Membrane</keyword>
<keyword evidence="1" id="KW-0812">Transmembrane</keyword>
<protein>
    <submittedName>
        <fullName evidence="2">Uncharacterized protein</fullName>
    </submittedName>
</protein>
<proteinExistence type="predicted"/>
<comment type="caution">
    <text evidence="2">The sequence shown here is derived from an EMBL/GenBank/DDBJ whole genome shotgun (WGS) entry which is preliminary data.</text>
</comment>
<evidence type="ECO:0000313" key="3">
    <source>
        <dbReference type="Proteomes" id="UP000324800"/>
    </source>
</evidence>
<accession>A0A5J4T4V0</accession>
<sequence length="220" mass="25465">MRITAKEELKSQVLTYQGEVVEYAELPGEYVLTLEDLFGNILTSSFYYLPAIAREYDLEVEYITLIKLNGVNVENPTYLHLIEDGAYLLRYENTLGKEVEVVLTVDNVEPWITFRLVEGQMIIYDEPSEPLRRVSLYLDDKLIEVPYGQALTEFGHYYLEIEDMAGNISWKQWDQKYQLNLFSWIVILLGAGVVVGGIIGIIRVKKFKQKQTPIYVENVH</sequence>
<organism evidence="2 3">
    <name type="scientific">Streblomastix strix</name>
    <dbReference type="NCBI Taxonomy" id="222440"/>
    <lineage>
        <taxon>Eukaryota</taxon>
        <taxon>Metamonada</taxon>
        <taxon>Preaxostyla</taxon>
        <taxon>Oxymonadida</taxon>
        <taxon>Streblomastigidae</taxon>
        <taxon>Streblomastix</taxon>
    </lineage>
</organism>
<feature type="transmembrane region" description="Helical" evidence="1">
    <location>
        <begin position="181"/>
        <end position="202"/>
    </location>
</feature>
<name>A0A5J4T4V0_9EUKA</name>
<gene>
    <name evidence="2" type="ORF">EZS28_051055</name>
</gene>
<dbReference type="EMBL" id="SNRW01038155">
    <property type="protein sequence ID" value="KAA6353419.1"/>
    <property type="molecule type" value="Genomic_DNA"/>
</dbReference>
<evidence type="ECO:0000256" key="1">
    <source>
        <dbReference type="SAM" id="Phobius"/>
    </source>
</evidence>
<reference evidence="2 3" key="1">
    <citation type="submission" date="2019-03" db="EMBL/GenBank/DDBJ databases">
        <title>Single cell metagenomics reveals metabolic interactions within the superorganism composed of flagellate Streblomastix strix and complex community of Bacteroidetes bacteria on its surface.</title>
        <authorList>
            <person name="Treitli S.C."/>
            <person name="Kolisko M."/>
            <person name="Husnik F."/>
            <person name="Keeling P."/>
            <person name="Hampl V."/>
        </authorList>
    </citation>
    <scope>NUCLEOTIDE SEQUENCE [LARGE SCALE GENOMIC DNA]</scope>
    <source>
        <strain evidence="2">ST1C</strain>
    </source>
</reference>
<keyword evidence="1" id="KW-1133">Transmembrane helix</keyword>
<evidence type="ECO:0000313" key="2">
    <source>
        <dbReference type="EMBL" id="KAA6353419.1"/>
    </source>
</evidence>
<dbReference type="AlphaFoldDB" id="A0A5J4T4V0"/>
<dbReference type="Proteomes" id="UP000324800">
    <property type="component" value="Unassembled WGS sequence"/>
</dbReference>